<feature type="domain" description="PTS EIIC type-3" evidence="10">
    <location>
        <begin position="10"/>
        <end position="425"/>
    </location>
</feature>
<keyword evidence="12" id="KW-1185">Reference proteome</keyword>
<evidence type="ECO:0000313" key="12">
    <source>
        <dbReference type="Proteomes" id="UP000677218"/>
    </source>
</evidence>
<name>A0A916QI97_9LACO</name>
<protein>
    <recommendedName>
        <fullName evidence="8">Permease IIC component</fullName>
    </recommendedName>
</protein>
<feature type="transmembrane region" description="Helical" evidence="9">
    <location>
        <begin position="230"/>
        <end position="255"/>
    </location>
</feature>
<feature type="transmembrane region" description="Helical" evidence="9">
    <location>
        <begin position="34"/>
        <end position="55"/>
    </location>
</feature>
<dbReference type="EMBL" id="BMAY01000011">
    <property type="protein sequence ID" value="GFZ27459.1"/>
    <property type="molecule type" value="Genomic_DNA"/>
</dbReference>
<keyword evidence="4 8" id="KW-0762">Sugar transport</keyword>
<dbReference type="InterPro" id="IPR051088">
    <property type="entry name" value="PTS_Sugar-EIIC/EIIB"/>
</dbReference>
<dbReference type="GO" id="GO:1901264">
    <property type="term" value="P:carbohydrate derivative transport"/>
    <property type="evidence" value="ECO:0007669"/>
    <property type="project" value="TreeGrafter"/>
</dbReference>
<sequence>MAESNSSSWVNKHIVPVAGKISQFRPLIAIRDGLTLALPLIIIGSFFTILASFPITAWTNFISKTVINNVSISAVFAKISNGSFGIMGLVAAFGVAQSYASQKKVDGTSAGILSAAAFFIVTPSITSSGKTVLEGMPYKYLGSNGLFVAIIIGLISASIYHWFIAHHIEIKMPDSVPPAVAKSFSALLPGAAIILFAGAVYALFSWAGWGNIHEVFINLLYKPLSMLSDTLWGTLISIFLLCAFWFVGIHGASIVNTALNPMWLMQTDANRVLYQAHHLDLAHGGHIIDYTFINNFVYMGGGGATLGLVISIGILVMIKKANPQYKVLAPLTIIPGLFNINEPVIFGLPVVLNFTILIPFILVPMVNAVTTYIAMATGLVPLCTGTVIPWTMPPIISGFLATNSWLGSALQVINIIIDTAIYFPFVAAINRQELAKTQMEA</sequence>
<dbReference type="RefSeq" id="WP_212781147.1">
    <property type="nucleotide sequence ID" value="NZ_BMAY01000011.1"/>
</dbReference>
<comment type="function">
    <text evidence="8">The phosphoenolpyruvate-dependent sugar phosphotransferase system (PTS), a major carbohydrate active -transport system, catalyzes the phosphorylation of incoming sugar substrates concomitant with their translocation across the cell membrane.</text>
</comment>
<feature type="transmembrane region" description="Helical" evidence="9">
    <location>
        <begin position="75"/>
        <end position="96"/>
    </location>
</feature>
<feature type="transmembrane region" description="Helical" evidence="9">
    <location>
        <begin position="146"/>
        <end position="165"/>
    </location>
</feature>
<proteinExistence type="predicted"/>
<accession>A0A916QI97</accession>
<evidence type="ECO:0000256" key="4">
    <source>
        <dbReference type="ARBA" id="ARBA00022597"/>
    </source>
</evidence>
<dbReference type="AlphaFoldDB" id="A0A916QI97"/>
<keyword evidence="2 8" id="KW-0813">Transport</keyword>
<dbReference type="NCBIfam" id="TIGR00410">
    <property type="entry name" value="lacE"/>
    <property type="match status" value="1"/>
</dbReference>
<keyword evidence="6 9" id="KW-1133">Transmembrane helix</keyword>
<keyword evidence="5 9" id="KW-0812">Transmembrane</keyword>
<evidence type="ECO:0000256" key="6">
    <source>
        <dbReference type="ARBA" id="ARBA00022989"/>
    </source>
</evidence>
<dbReference type="PANTHER" id="PTHR33989:SF4">
    <property type="entry name" value="PTS SYSTEM N,N'-DIACETYLCHITOBIOSE-SPECIFIC EIIC COMPONENT"/>
    <property type="match status" value="1"/>
</dbReference>
<feature type="transmembrane region" description="Helical" evidence="9">
    <location>
        <begin position="404"/>
        <end position="429"/>
    </location>
</feature>
<evidence type="ECO:0000256" key="5">
    <source>
        <dbReference type="ARBA" id="ARBA00022692"/>
    </source>
</evidence>
<evidence type="ECO:0000256" key="2">
    <source>
        <dbReference type="ARBA" id="ARBA00022448"/>
    </source>
</evidence>
<dbReference type="Pfam" id="PF02378">
    <property type="entry name" value="PTS_EIIC"/>
    <property type="match status" value="1"/>
</dbReference>
<dbReference type="GO" id="GO:0009401">
    <property type="term" value="P:phosphoenolpyruvate-dependent sugar phosphotransferase system"/>
    <property type="evidence" value="ECO:0007669"/>
    <property type="project" value="InterPro"/>
</dbReference>
<reference evidence="11" key="1">
    <citation type="submission" date="2020-08" db="EMBL/GenBank/DDBJ databases">
        <title>Taxonomic study for Lactobacillus species isolated from hardwood bark.</title>
        <authorList>
            <person name="Tohno M."/>
            <person name="Tanizawa Y."/>
        </authorList>
    </citation>
    <scope>NUCLEOTIDE SEQUENCE</scope>
    <source>
        <strain evidence="11">B40</strain>
    </source>
</reference>
<dbReference type="GO" id="GO:0008982">
    <property type="term" value="F:protein-N(PI)-phosphohistidine-sugar phosphotransferase activity"/>
    <property type="evidence" value="ECO:0007669"/>
    <property type="project" value="UniProtKB-UniRule"/>
</dbReference>
<organism evidence="11 12">
    <name type="scientific">Lactobacillus corticis</name>
    <dbReference type="NCBI Taxonomy" id="2201249"/>
    <lineage>
        <taxon>Bacteria</taxon>
        <taxon>Bacillati</taxon>
        <taxon>Bacillota</taxon>
        <taxon>Bacilli</taxon>
        <taxon>Lactobacillales</taxon>
        <taxon>Lactobacillaceae</taxon>
        <taxon>Lactobacillus</taxon>
    </lineage>
</organism>
<dbReference type="PANTHER" id="PTHR33989">
    <property type="match status" value="1"/>
</dbReference>
<keyword evidence="7 8" id="KW-0472">Membrane</keyword>
<dbReference type="PROSITE" id="PS51105">
    <property type="entry name" value="PTS_EIIC_TYPE_3"/>
    <property type="match status" value="1"/>
</dbReference>
<evidence type="ECO:0000259" key="10">
    <source>
        <dbReference type="PROSITE" id="PS51105"/>
    </source>
</evidence>
<evidence type="ECO:0000256" key="7">
    <source>
        <dbReference type="ARBA" id="ARBA00023136"/>
    </source>
</evidence>
<evidence type="ECO:0000256" key="8">
    <source>
        <dbReference type="PIRNR" id="PIRNR006351"/>
    </source>
</evidence>
<evidence type="ECO:0000313" key="11">
    <source>
        <dbReference type="EMBL" id="GFZ27459.1"/>
    </source>
</evidence>
<feature type="transmembrane region" description="Helical" evidence="9">
    <location>
        <begin position="108"/>
        <end position="126"/>
    </location>
</feature>
<comment type="caution">
    <text evidence="11">The sequence shown here is derived from an EMBL/GenBank/DDBJ whole genome shotgun (WGS) entry which is preliminary data.</text>
</comment>
<evidence type="ECO:0000256" key="9">
    <source>
        <dbReference type="SAM" id="Phobius"/>
    </source>
</evidence>
<feature type="transmembrane region" description="Helical" evidence="9">
    <location>
        <begin position="372"/>
        <end position="392"/>
    </location>
</feature>
<evidence type="ECO:0000256" key="1">
    <source>
        <dbReference type="ARBA" id="ARBA00004651"/>
    </source>
</evidence>
<evidence type="ECO:0000256" key="3">
    <source>
        <dbReference type="ARBA" id="ARBA00022475"/>
    </source>
</evidence>
<keyword evidence="3 8" id="KW-1003">Cell membrane</keyword>
<feature type="transmembrane region" description="Helical" evidence="9">
    <location>
        <begin position="296"/>
        <end position="318"/>
    </location>
</feature>
<dbReference type="InterPro" id="IPR004501">
    <property type="entry name" value="PTS_EIIC_3"/>
</dbReference>
<gene>
    <name evidence="11" type="primary">celB_5</name>
    <name evidence="11" type="ORF">LCB40_13390</name>
</gene>
<comment type="subcellular location">
    <subcellularLocation>
        <location evidence="1">Cell membrane</location>
        <topology evidence="1">Multi-pass membrane protein</topology>
    </subcellularLocation>
</comment>
<dbReference type="InterPro" id="IPR003352">
    <property type="entry name" value="PTS_EIIC"/>
</dbReference>
<feature type="transmembrane region" description="Helical" evidence="9">
    <location>
        <begin position="344"/>
        <end position="365"/>
    </location>
</feature>
<feature type="transmembrane region" description="Helical" evidence="9">
    <location>
        <begin position="186"/>
        <end position="210"/>
    </location>
</feature>
<dbReference type="GO" id="GO:0005886">
    <property type="term" value="C:plasma membrane"/>
    <property type="evidence" value="ECO:0007669"/>
    <property type="project" value="UniProtKB-SubCell"/>
</dbReference>
<dbReference type="InterPro" id="IPR004796">
    <property type="entry name" value="PTS_IIC_cello"/>
</dbReference>
<dbReference type="PIRSF" id="PIRSF006351">
    <property type="entry name" value="PTS_EIIC-Cellobiose"/>
    <property type="match status" value="1"/>
</dbReference>
<dbReference type="Proteomes" id="UP000677218">
    <property type="component" value="Unassembled WGS sequence"/>
</dbReference>